<feature type="non-terminal residue" evidence="2">
    <location>
        <position position="1"/>
    </location>
</feature>
<keyword evidence="3" id="KW-1185">Reference proteome</keyword>
<sequence>AMAPHRAVDCPESLGADAHRRLALRTGPGAAGGAAGGLEAVASAGCAAAGEVAGGQRGPQAAERRAAAPQVPGEAAGERPAGDGLAELQRLQLRQVLGVG</sequence>
<protein>
    <submittedName>
        <fullName evidence="2">Uncharacterized protein</fullName>
    </submittedName>
</protein>
<name>A0ABN9Q1A2_9DINO</name>
<proteinExistence type="predicted"/>
<dbReference type="EMBL" id="CAUYUJ010001856">
    <property type="protein sequence ID" value="CAK0797957.1"/>
    <property type="molecule type" value="Genomic_DNA"/>
</dbReference>
<feature type="region of interest" description="Disordered" evidence="1">
    <location>
        <begin position="50"/>
        <end position="83"/>
    </location>
</feature>
<evidence type="ECO:0000313" key="3">
    <source>
        <dbReference type="Proteomes" id="UP001189429"/>
    </source>
</evidence>
<dbReference type="Proteomes" id="UP001189429">
    <property type="component" value="Unassembled WGS sequence"/>
</dbReference>
<evidence type="ECO:0000313" key="2">
    <source>
        <dbReference type="EMBL" id="CAK0797957.1"/>
    </source>
</evidence>
<gene>
    <name evidence="2" type="ORF">PCOR1329_LOCUS6883</name>
</gene>
<organism evidence="2 3">
    <name type="scientific">Prorocentrum cordatum</name>
    <dbReference type="NCBI Taxonomy" id="2364126"/>
    <lineage>
        <taxon>Eukaryota</taxon>
        <taxon>Sar</taxon>
        <taxon>Alveolata</taxon>
        <taxon>Dinophyceae</taxon>
        <taxon>Prorocentrales</taxon>
        <taxon>Prorocentraceae</taxon>
        <taxon>Prorocentrum</taxon>
    </lineage>
</organism>
<accession>A0ABN9Q1A2</accession>
<reference evidence="2" key="1">
    <citation type="submission" date="2023-10" db="EMBL/GenBank/DDBJ databases">
        <authorList>
            <person name="Chen Y."/>
            <person name="Shah S."/>
            <person name="Dougan E. K."/>
            <person name="Thang M."/>
            <person name="Chan C."/>
        </authorList>
    </citation>
    <scope>NUCLEOTIDE SEQUENCE [LARGE SCALE GENOMIC DNA]</scope>
</reference>
<comment type="caution">
    <text evidence="2">The sequence shown here is derived from an EMBL/GenBank/DDBJ whole genome shotgun (WGS) entry which is preliminary data.</text>
</comment>
<evidence type="ECO:0000256" key="1">
    <source>
        <dbReference type="SAM" id="MobiDB-lite"/>
    </source>
</evidence>